<evidence type="ECO:0000256" key="1">
    <source>
        <dbReference type="ARBA" id="ARBA00004496"/>
    </source>
</evidence>
<evidence type="ECO:0000256" key="7">
    <source>
        <dbReference type="ARBA" id="ARBA00031828"/>
    </source>
</evidence>
<keyword evidence="6" id="KW-0119">Carbohydrate metabolism</keyword>
<accession>A0A0C2JR14</accession>
<keyword evidence="3" id="KW-0963">Cytoplasm</keyword>
<evidence type="ECO:0000256" key="2">
    <source>
        <dbReference type="ARBA" id="ARBA00005628"/>
    </source>
</evidence>
<dbReference type="Pfam" id="PF00535">
    <property type="entry name" value="Glycos_transf_2"/>
    <property type="match status" value="1"/>
</dbReference>
<dbReference type="NCBIfam" id="TIGR01662">
    <property type="entry name" value="HAD-SF-IIIA"/>
    <property type="match status" value="1"/>
</dbReference>
<dbReference type="AlphaFoldDB" id="A0A0C2JR14"/>
<dbReference type="GO" id="GO:0046872">
    <property type="term" value="F:metal ion binding"/>
    <property type="evidence" value="ECO:0007669"/>
    <property type="project" value="UniProtKB-KW"/>
</dbReference>
<dbReference type="GO" id="GO:0016791">
    <property type="term" value="F:phosphatase activity"/>
    <property type="evidence" value="ECO:0007669"/>
    <property type="project" value="InterPro"/>
</dbReference>
<evidence type="ECO:0000313" key="9">
    <source>
        <dbReference type="EMBL" id="KIH99257.1"/>
    </source>
</evidence>
<gene>
    <name evidence="9" type="ORF">LP52_08375</name>
</gene>
<dbReference type="InterPro" id="IPR004446">
    <property type="entry name" value="Heptose_bisP_phosphatase"/>
</dbReference>
<dbReference type="PANTHER" id="PTHR42891">
    <property type="entry name" value="D-GLYCERO-BETA-D-MANNO-HEPTOSE-1,7-BISPHOSPHATE 7-PHOSPHATASE"/>
    <property type="match status" value="1"/>
</dbReference>
<evidence type="ECO:0000256" key="5">
    <source>
        <dbReference type="ARBA" id="ARBA00022801"/>
    </source>
</evidence>
<organism evidence="9 10">
    <name type="scientific">Streptomonospora alba</name>
    <dbReference type="NCBI Taxonomy" id="183763"/>
    <lineage>
        <taxon>Bacteria</taxon>
        <taxon>Bacillati</taxon>
        <taxon>Actinomycetota</taxon>
        <taxon>Actinomycetes</taxon>
        <taxon>Streptosporangiales</taxon>
        <taxon>Nocardiopsidaceae</taxon>
        <taxon>Streptomonospora</taxon>
    </lineage>
</organism>
<dbReference type="Proteomes" id="UP000031675">
    <property type="component" value="Unassembled WGS sequence"/>
</dbReference>
<keyword evidence="4" id="KW-0479">Metal-binding</keyword>
<comment type="caution">
    <text evidence="9">The sequence shown here is derived from an EMBL/GenBank/DDBJ whole genome shotgun (WGS) entry which is preliminary data.</text>
</comment>
<dbReference type="Gene3D" id="3.90.550.10">
    <property type="entry name" value="Spore Coat Polysaccharide Biosynthesis Protein SpsA, Chain A"/>
    <property type="match status" value="1"/>
</dbReference>
<dbReference type="PANTHER" id="PTHR42891:SF1">
    <property type="entry name" value="D-GLYCERO-BETA-D-MANNO-HEPTOSE-1,7-BISPHOSPHATE 7-PHOSPHATASE"/>
    <property type="match status" value="1"/>
</dbReference>
<dbReference type="InterPro" id="IPR029044">
    <property type="entry name" value="Nucleotide-diphossugar_trans"/>
</dbReference>
<dbReference type="STRING" id="183763.LP52_08375"/>
<dbReference type="InterPro" id="IPR006543">
    <property type="entry name" value="Histidinol-phos"/>
</dbReference>
<dbReference type="GO" id="GO:0005975">
    <property type="term" value="P:carbohydrate metabolic process"/>
    <property type="evidence" value="ECO:0007669"/>
    <property type="project" value="InterPro"/>
</dbReference>
<evidence type="ECO:0000259" key="8">
    <source>
        <dbReference type="Pfam" id="PF00535"/>
    </source>
</evidence>
<dbReference type="Pfam" id="PF00702">
    <property type="entry name" value="Hydrolase"/>
    <property type="match status" value="1"/>
</dbReference>
<dbReference type="Gene3D" id="3.40.50.1000">
    <property type="entry name" value="HAD superfamily/HAD-like"/>
    <property type="match status" value="1"/>
</dbReference>
<feature type="domain" description="Glycosyltransferase 2-like" evidence="8">
    <location>
        <begin position="8"/>
        <end position="111"/>
    </location>
</feature>
<evidence type="ECO:0000256" key="4">
    <source>
        <dbReference type="ARBA" id="ARBA00022723"/>
    </source>
</evidence>
<comment type="similarity">
    <text evidence="2">Belongs to the GmhB family.</text>
</comment>
<dbReference type="SUPFAM" id="SSF53448">
    <property type="entry name" value="Nucleotide-diphospho-sugar transferases"/>
    <property type="match status" value="1"/>
</dbReference>
<dbReference type="InterPro" id="IPR036412">
    <property type="entry name" value="HAD-like_sf"/>
</dbReference>
<dbReference type="CDD" id="cd07503">
    <property type="entry name" value="HAD_HisB-N"/>
    <property type="match status" value="1"/>
</dbReference>
<dbReference type="SUPFAM" id="SSF56784">
    <property type="entry name" value="HAD-like"/>
    <property type="match status" value="1"/>
</dbReference>
<name>A0A0C2JR14_9ACTN</name>
<keyword evidence="10" id="KW-1185">Reference proteome</keyword>
<dbReference type="EMBL" id="JROO01000014">
    <property type="protein sequence ID" value="KIH99257.1"/>
    <property type="molecule type" value="Genomic_DNA"/>
</dbReference>
<proteinExistence type="inferred from homology"/>
<dbReference type="InterPro" id="IPR001173">
    <property type="entry name" value="Glyco_trans_2-like"/>
</dbReference>
<evidence type="ECO:0000256" key="3">
    <source>
        <dbReference type="ARBA" id="ARBA00022490"/>
    </source>
</evidence>
<dbReference type="GO" id="GO:0005737">
    <property type="term" value="C:cytoplasm"/>
    <property type="evidence" value="ECO:0007669"/>
    <property type="project" value="UniProtKB-SubCell"/>
</dbReference>
<dbReference type="NCBIfam" id="TIGR01656">
    <property type="entry name" value="Histidinol-ppas"/>
    <property type="match status" value="1"/>
</dbReference>
<evidence type="ECO:0000313" key="10">
    <source>
        <dbReference type="Proteomes" id="UP000031675"/>
    </source>
</evidence>
<comment type="subcellular location">
    <subcellularLocation>
        <location evidence="1">Cytoplasm</location>
    </subcellularLocation>
</comment>
<keyword evidence="5" id="KW-0378">Hydrolase</keyword>
<reference evidence="10" key="1">
    <citation type="journal article" date="2015" name="Chem. Biol.">
        <title>Structure, bioactivity, and resistance mechanism of streptomonomicin, an unusual lasso Peptide from an understudied halophilic actinomycete.</title>
        <authorList>
            <person name="Metelev M."/>
            <person name="Tietz J.I."/>
            <person name="Melby J.O."/>
            <person name="Blair P.M."/>
            <person name="Zhu L."/>
            <person name="Livnat I."/>
            <person name="Severinov K."/>
            <person name="Mitchell D.A."/>
        </authorList>
    </citation>
    <scope>NUCLEOTIDE SEQUENCE [LARGE SCALE GENOMIC DNA]</scope>
    <source>
        <strain evidence="10">YIM 90003</strain>
    </source>
</reference>
<evidence type="ECO:0000256" key="6">
    <source>
        <dbReference type="ARBA" id="ARBA00023277"/>
    </source>
</evidence>
<dbReference type="InterPro" id="IPR006549">
    <property type="entry name" value="HAD-SF_hydro_IIIA"/>
</dbReference>
<protein>
    <recommendedName>
        <fullName evidence="7">D,D-heptose 1,7-bisphosphate phosphatase</fullName>
    </recommendedName>
</protein>
<dbReference type="InterPro" id="IPR023214">
    <property type="entry name" value="HAD_sf"/>
</dbReference>
<sequence>MVPTVGRPGLASTLSPLLRGGPGAPAEVVVVDDRPDPQGPPAGAEAAGITLLRSGGRGPACARDVGWRRTATPWVVFLDDDVLPGVDWIAELAADLAACGPGVGGSQGRIEVPPPVGRRPTDAERGTLALAHACWITADMAYRRAALEAVDGFDRRFTRAYREDTDIALRVLGAGYELVAGARRSVHPMVADTRLWRSVAAQAGNADDALMRRVHGPRWRKRVAEPPGRLRRHVLTTAALAGAAACGAAALGVRARSRRALGAAAGASSAASAGASERIARTAAATVTSRWSDEPASAPSVRRARLAGFGRRGARAVPAAAGANSSQRTRRIAGAAAGGLVALWTASTAEFAWRRIAPGPRTAREALRMAVTSALIPPAACAQRLRGEWRHRGARPHGAGAVKAVLFDRDGTLVHDVPYNADPEQVLPTPDARAALDRVRSAGLRLGVVSNQSGVARGLITPDELEAVNAAVEDRLGPFDVWRVCVHGEDDGCACRKPRPGLIREAAAELGVRPQECAVIGDIGADVEAARAAGARPILVPGPATRAEEVAAAPETAARLTAAVRRVLRGNAS</sequence>